<name>A0ABX2WDV9_9ENTR</name>
<keyword evidence="2" id="KW-1185">Reference proteome</keyword>
<organism evidence="1 2">
    <name type="scientific">Buttiauxella ferragutiae ATCC 51602</name>
    <dbReference type="NCBI Taxonomy" id="1354252"/>
    <lineage>
        <taxon>Bacteria</taxon>
        <taxon>Pseudomonadati</taxon>
        <taxon>Pseudomonadota</taxon>
        <taxon>Gammaproteobacteria</taxon>
        <taxon>Enterobacterales</taxon>
        <taxon>Enterobacteriaceae</taxon>
        <taxon>Buttiauxella</taxon>
    </lineage>
</organism>
<dbReference type="EMBL" id="LXEQ01000002">
    <property type="protein sequence ID" value="OAT33184.1"/>
    <property type="molecule type" value="Genomic_DNA"/>
</dbReference>
<sequence>MRQIIDASQEVVKEGSKSVSLGRGHQPFIGLVGLIKAVETEHYLNWMS</sequence>
<comment type="caution">
    <text evidence="1">The sequence shown here is derived from an EMBL/GenBank/DDBJ whole genome shotgun (WGS) entry which is preliminary data.</text>
</comment>
<protein>
    <submittedName>
        <fullName evidence="1">Uncharacterized protein</fullName>
    </submittedName>
</protein>
<gene>
    <name evidence="1" type="ORF">M976_00290</name>
</gene>
<accession>A0ABX2WDV9</accession>
<evidence type="ECO:0000313" key="1">
    <source>
        <dbReference type="EMBL" id="OAT33184.1"/>
    </source>
</evidence>
<dbReference type="Proteomes" id="UP000078407">
    <property type="component" value="Unassembled WGS sequence"/>
</dbReference>
<reference evidence="1 2" key="1">
    <citation type="submission" date="2016-04" db="EMBL/GenBank/DDBJ databases">
        <title>ATOL: Assembling a taxonomically balanced genome-scale reconstruction of the evolutionary history of the Enterobacteriaceae.</title>
        <authorList>
            <person name="Plunkett G.III."/>
            <person name="Neeno-Eckwall E.C."/>
            <person name="Glasner J.D."/>
            <person name="Perna N.T."/>
        </authorList>
    </citation>
    <scope>NUCLEOTIDE SEQUENCE [LARGE SCALE GENOMIC DNA]</scope>
    <source>
        <strain evidence="1 2">ATCC 51602</strain>
    </source>
</reference>
<evidence type="ECO:0000313" key="2">
    <source>
        <dbReference type="Proteomes" id="UP000078407"/>
    </source>
</evidence>
<proteinExistence type="predicted"/>